<evidence type="ECO:0000313" key="1">
    <source>
        <dbReference type="EMBL" id="GFU39050.1"/>
    </source>
</evidence>
<dbReference type="Proteomes" id="UP000887013">
    <property type="component" value="Unassembled WGS sequence"/>
</dbReference>
<organism evidence="1 2">
    <name type="scientific">Nephila pilipes</name>
    <name type="common">Giant wood spider</name>
    <name type="synonym">Nephila maculata</name>
    <dbReference type="NCBI Taxonomy" id="299642"/>
    <lineage>
        <taxon>Eukaryota</taxon>
        <taxon>Metazoa</taxon>
        <taxon>Ecdysozoa</taxon>
        <taxon>Arthropoda</taxon>
        <taxon>Chelicerata</taxon>
        <taxon>Arachnida</taxon>
        <taxon>Araneae</taxon>
        <taxon>Araneomorphae</taxon>
        <taxon>Entelegynae</taxon>
        <taxon>Araneoidea</taxon>
        <taxon>Nephilidae</taxon>
        <taxon>Nephila</taxon>
    </lineage>
</organism>
<name>A0A8X6UQC1_NEPPI</name>
<sequence>MIEKGTEESSQACDLPPLDMSFASHLEEGLSANSGTKGIKKWERMGLNGWSRAMLSQPCAFSRLLRVFLPRSFRTPHLASLPHPISPSPTNSPI</sequence>
<accession>A0A8X6UQC1</accession>
<comment type="caution">
    <text evidence="1">The sequence shown here is derived from an EMBL/GenBank/DDBJ whole genome shotgun (WGS) entry which is preliminary data.</text>
</comment>
<gene>
    <name evidence="1" type="ORF">NPIL_106101</name>
</gene>
<reference evidence="1" key="1">
    <citation type="submission" date="2020-08" db="EMBL/GenBank/DDBJ databases">
        <title>Multicomponent nature underlies the extraordinary mechanical properties of spider dragline silk.</title>
        <authorList>
            <person name="Kono N."/>
            <person name="Nakamura H."/>
            <person name="Mori M."/>
            <person name="Yoshida Y."/>
            <person name="Ohtoshi R."/>
            <person name="Malay A.D."/>
            <person name="Moran D.A.P."/>
            <person name="Tomita M."/>
            <person name="Numata K."/>
            <person name="Arakawa K."/>
        </authorList>
    </citation>
    <scope>NUCLEOTIDE SEQUENCE</scope>
</reference>
<dbReference type="AlphaFoldDB" id="A0A8X6UQC1"/>
<evidence type="ECO:0000313" key="2">
    <source>
        <dbReference type="Proteomes" id="UP000887013"/>
    </source>
</evidence>
<proteinExistence type="predicted"/>
<dbReference type="EMBL" id="BMAW01131348">
    <property type="protein sequence ID" value="GFU39050.1"/>
    <property type="molecule type" value="Genomic_DNA"/>
</dbReference>
<keyword evidence="2" id="KW-1185">Reference proteome</keyword>
<protein>
    <submittedName>
        <fullName evidence="1">Uncharacterized protein</fullName>
    </submittedName>
</protein>